<evidence type="ECO:0000313" key="1">
    <source>
        <dbReference type="EMBL" id="KAJ9124172.1"/>
    </source>
</evidence>
<accession>A0ACC2XN86</accession>
<proteinExistence type="predicted"/>
<protein>
    <submittedName>
        <fullName evidence="1">Uncharacterized protein</fullName>
    </submittedName>
</protein>
<evidence type="ECO:0000313" key="2">
    <source>
        <dbReference type="Proteomes" id="UP001243375"/>
    </source>
</evidence>
<name>A0ACC2XN86_9TREE</name>
<organism evidence="1 2">
    <name type="scientific">Naganishia vaughanmartiniae</name>
    <dbReference type="NCBI Taxonomy" id="1424756"/>
    <lineage>
        <taxon>Eukaryota</taxon>
        <taxon>Fungi</taxon>
        <taxon>Dikarya</taxon>
        <taxon>Basidiomycota</taxon>
        <taxon>Agaricomycotina</taxon>
        <taxon>Tremellomycetes</taxon>
        <taxon>Filobasidiales</taxon>
        <taxon>Filobasidiaceae</taxon>
        <taxon>Naganishia</taxon>
    </lineage>
</organism>
<sequence>MDMFLDSLDALGLDNADGMVFPLTRRCFGVEEDAGDATVSVPPAATSTAEPTTADARRVAESAQFKGMVEIDASDPTPGRPPHRHQSSATSVHAAANDSNTRRHSRKSYEDRLVVIPKDGKLDIVLGMLLADVCASVLAEFGEIAGAVESPAAGQMLTTSLLPTLTTRVQPTTTHRTFSPSNSSTNLALVRPKSQASSLAVINNSVPPPAVRTPSPLPPVTIDSSRQRAFGNTPPPGRPDPKVTAVSLKRSSMAGTLLESNPLEVINTANPRSLSSALVNAANPVSGSASGRLKKVLADLWLLSGRLGEAIALYTEATQSLKNANDHLWQASAIEGLATASWLEAWESRDLSAARGNVPFHTSPTATVVHDLYNQALALYARSPAPPDSLFIHGSESGQTVISQLYTACALRHARFLLAIWSAGGFGQEALDTTVRPAMLAMPRLYPPPEYPFRKRVLMKLSTMSRVARVSVSTIAMRAHGPWLRALPIDVRLQVLVTLVGVHRLLGLERREAVLAREVVAVVVAIIADTRIFGTRLDAPIFGNAVGRENMASQIVGVSVSAGNAGLGLVPASTGTVTTMTKETGEGNQAVLHLVERILDVFGVDLSNLTGEGQPIDVPIRYGWAELQVAMLREAIAAAETLPDYNSIIGFSTSALRTLHEHLAPQAQQLLLSAYSRALAIARRRNMPVQASLRWLPDNVVVAVDFIPLTSEKVAFENNAGRMDLDKIRKTHTISDPFLYNPRAKSVSDGQPVYVAKDAVEVTVTLRNPFGIDLEIQNLSLSTRGVKYTTQPNAFILPPTSVHRIRLEGIAHESGNLAINGCNLRLGDGSEYTIPLPLTTVTVSSSGKRDRKRTTSGVRKLLGLDARPSQLPRREDAQSEPAILSCSVLKEQPLILVRQTSLNHGSVILHQGEQTIIHLTLENTSSIPVDFLNLTFEDNLKRQNDALLDEGNLSETQSYEVERDALERPVLQWDRPADGIVIAPGQRGRLRIKCFGKPGCESGTVRIDYGQLPEAETASASGIPETFYSRQLVLPILFTVQPALRCSSLRITPFASSTITQYAESAEKESKNETDRPQLDRGDSGFKRDRKEDARFLDFLRTAATSKMYSCAEMTMYNPADYALEFILECWDVEQDESVVVRRLVAPGVTERFIFPIARPTLSVSDLERDVPRFSSRQFVVDRSGRTQSDVLAERRQFWIRQALLGGVKAWWNIPGSERTGEVSLRDAKIPASDLETLQEDRVRVSLIAQDTQGHAVNFVEANTPIILSATVDVDMADGSVPPEFKYLFESIVDPLTPLSSSDAQVAARVPRWKELEFLSRVVAFSGPADGILVPRIENTETGGAARRMSINATAVVCLFADGVYKFRSRIWTTKDGEMGGKPALETYEGEREAICVLHVRTESEG</sequence>
<dbReference type="EMBL" id="JASBWU010000002">
    <property type="protein sequence ID" value="KAJ9124172.1"/>
    <property type="molecule type" value="Genomic_DNA"/>
</dbReference>
<reference evidence="1" key="1">
    <citation type="submission" date="2023-04" db="EMBL/GenBank/DDBJ databases">
        <title>Draft Genome sequencing of Naganishia species isolated from polar environments using Oxford Nanopore Technology.</title>
        <authorList>
            <person name="Leo P."/>
            <person name="Venkateswaran K."/>
        </authorList>
    </citation>
    <scope>NUCLEOTIDE SEQUENCE</scope>
    <source>
        <strain evidence="1">MNA-CCFEE 5425</strain>
    </source>
</reference>
<dbReference type="Proteomes" id="UP001243375">
    <property type="component" value="Unassembled WGS sequence"/>
</dbReference>
<keyword evidence="2" id="KW-1185">Reference proteome</keyword>
<comment type="caution">
    <text evidence="1">The sequence shown here is derived from an EMBL/GenBank/DDBJ whole genome shotgun (WGS) entry which is preliminary data.</text>
</comment>
<gene>
    <name evidence="1" type="ORF">QFC22_000969</name>
</gene>